<name>A0A5C7DVD6_9BACT</name>
<dbReference type="RefSeq" id="WP_044599486.1">
    <property type="nucleotide sequence ID" value="NZ_CP063079.1"/>
</dbReference>
<dbReference type="Proteomes" id="UP000595070">
    <property type="component" value="Chromosome"/>
</dbReference>
<proteinExistence type="predicted"/>
<protein>
    <submittedName>
        <fullName evidence="2">Pyridoxine 5'-phosphate oxidase family protein</fullName>
    </submittedName>
</protein>
<dbReference type="Gene3D" id="2.30.110.10">
    <property type="entry name" value="Electron Transport, Fmn-binding Protein, Chain A"/>
    <property type="match status" value="1"/>
</dbReference>
<organism evidence="2 3">
    <name type="scientific">Campylobacter peloridis</name>
    <dbReference type="NCBI Taxonomy" id="488546"/>
    <lineage>
        <taxon>Bacteria</taxon>
        <taxon>Pseudomonadati</taxon>
        <taxon>Campylobacterota</taxon>
        <taxon>Epsilonproteobacteria</taxon>
        <taxon>Campylobacterales</taxon>
        <taxon>Campylobacteraceae</taxon>
        <taxon>Campylobacter</taxon>
    </lineage>
</organism>
<keyword evidence="4" id="KW-1185">Reference proteome</keyword>
<dbReference type="EMBL" id="CP063079">
    <property type="protein sequence ID" value="QOQ88387.1"/>
    <property type="molecule type" value="Genomic_DNA"/>
</dbReference>
<sequence length="135" mass="15569">MDERIKNFIRSQKLLNLSMIDEDNGVYCASCYYAFDEKALALVFASKEHTKHIKLSYKNPKVAISIALDTDIINLIKGVQIKAKFSKASKEQENLYFQKFPFAKFSKASIFSLQIQWAKYTDNKILLAKKLEFSV</sequence>
<dbReference type="SUPFAM" id="SSF50475">
    <property type="entry name" value="FMN-binding split barrel"/>
    <property type="match status" value="1"/>
</dbReference>
<evidence type="ECO:0000313" key="4">
    <source>
        <dbReference type="Proteomes" id="UP000595070"/>
    </source>
</evidence>
<evidence type="ECO:0000313" key="3">
    <source>
        <dbReference type="Proteomes" id="UP000321310"/>
    </source>
</evidence>
<evidence type="ECO:0000313" key="2">
    <source>
        <dbReference type="EMBL" id="TXE78285.1"/>
    </source>
</evidence>
<dbReference type="InterPro" id="IPR012349">
    <property type="entry name" value="Split_barrel_FMN-bd"/>
</dbReference>
<dbReference type="PIRSF" id="PIRSF009554">
    <property type="entry name" value="UCP009554"/>
    <property type="match status" value="1"/>
</dbReference>
<reference evidence="1 4" key="2">
    <citation type="submission" date="2020-10" db="EMBL/GenBank/DDBJ databases">
        <title>Campylobacter and Helicobacter PacBio genomes.</title>
        <authorList>
            <person name="Lane C."/>
        </authorList>
    </citation>
    <scope>NUCLEOTIDE SEQUENCE [LARGE SCALE GENOMIC DNA]</scope>
    <source>
        <strain evidence="1 4">2016D-0074</strain>
    </source>
</reference>
<dbReference type="InterPro" id="IPR011194">
    <property type="entry name" value="UPF0306"/>
</dbReference>
<reference evidence="2 3" key="1">
    <citation type="submission" date="2019-07" db="EMBL/GenBank/DDBJ databases">
        <title>Rapid identification of Enteric Bacteria from Whole Genome Sequences (WGS) using Average Nucleotide Identity (ANI).</title>
        <authorList>
            <person name="Lane C."/>
        </authorList>
    </citation>
    <scope>NUCLEOTIDE SEQUENCE [LARGE SCALE GENOMIC DNA]</scope>
    <source>
        <strain evidence="2 3">2016D-0250</strain>
    </source>
</reference>
<dbReference type="EMBL" id="VOWB01000092">
    <property type="protein sequence ID" value="TXE78285.1"/>
    <property type="molecule type" value="Genomic_DNA"/>
</dbReference>
<dbReference type="AlphaFoldDB" id="A0A5C7DVD6"/>
<accession>A0A5C7DVD6</accession>
<evidence type="ECO:0000313" key="1">
    <source>
        <dbReference type="EMBL" id="QOQ88387.1"/>
    </source>
</evidence>
<gene>
    <name evidence="2" type="ORF">FPD46_08090</name>
    <name evidence="1" type="ORF">IMC75_05290</name>
</gene>
<dbReference type="Proteomes" id="UP000321310">
    <property type="component" value="Unassembled WGS sequence"/>
</dbReference>